<sequence length="504" mass="54083">MDDPRALSDALQALSDWLGGEPADDPAADLVALKRHMPILAAPGIAAERKQVLVDEVSERVMDLAERLRPQLLAAHLPLAATVFELTEQVCVALLDVAGVYAELVDAGRRSLLRASAARQTLAASALGLVTEACALSGLAAMQTPAGGWRLAHRLASAVDLAAGEACAARTAYLRLLAVAVSQPEGLTARELAWLFDFLDERVLAVALLAPDAATEGGAVWWIDPGADAPPVALARRAVPAELQAEGRAWAFNPRAMAQKLSECIDWVTAHMTAAELAGSSCDIEPLAAEEGGFPAGLAPLEMLALLRRLRMHWMATPVREQPRRAQQYVIQVSVGLKTVWELGCGLREQGRVHEWVVLNESPGGYAIMSAAGVDCEVEAGSAVALRREHGQPWSVCVVRWVRSEHPGQLELGLQLIGPSFQSVKVGFRGTAALHPSPALSLPVMEPVRRHPAMLALAGTYASRRFVFVRDLGHVYVAQARALGLDMQTPSVELFQYEIDPYPI</sequence>
<reference evidence="2" key="1">
    <citation type="journal article" date="2019" name="Int. J. Syst. Evol. Microbiol.">
        <title>The Global Catalogue of Microorganisms (GCM) 10K type strain sequencing project: providing services to taxonomists for standard genome sequencing and annotation.</title>
        <authorList>
            <consortium name="The Broad Institute Genomics Platform"/>
            <consortium name="The Broad Institute Genome Sequencing Center for Infectious Disease"/>
            <person name="Wu L."/>
            <person name="Ma J."/>
        </authorList>
    </citation>
    <scope>NUCLEOTIDE SEQUENCE [LARGE SCALE GENOMIC DNA]</scope>
    <source>
        <strain evidence="2">CCUG 48884</strain>
    </source>
</reference>
<keyword evidence="2" id="KW-1185">Reference proteome</keyword>
<accession>A0ABW3WGU6</accession>
<protein>
    <submittedName>
        <fullName evidence="1">Uncharacterized protein</fullName>
    </submittedName>
</protein>
<evidence type="ECO:0000313" key="2">
    <source>
        <dbReference type="Proteomes" id="UP001597158"/>
    </source>
</evidence>
<dbReference type="EMBL" id="JBHTMC010000024">
    <property type="protein sequence ID" value="MFD1264455.1"/>
    <property type="molecule type" value="Genomic_DNA"/>
</dbReference>
<proteinExistence type="predicted"/>
<evidence type="ECO:0000313" key="1">
    <source>
        <dbReference type="EMBL" id="MFD1264455.1"/>
    </source>
</evidence>
<dbReference type="Proteomes" id="UP001597158">
    <property type="component" value="Unassembled WGS sequence"/>
</dbReference>
<gene>
    <name evidence="1" type="ORF">ACFQ4M_12780</name>
</gene>
<organism evidence="1 2">
    <name type="scientific">Thauera mechernichensis</name>
    <dbReference type="NCBI Taxonomy" id="82788"/>
    <lineage>
        <taxon>Bacteria</taxon>
        <taxon>Pseudomonadati</taxon>
        <taxon>Pseudomonadota</taxon>
        <taxon>Betaproteobacteria</taxon>
        <taxon>Rhodocyclales</taxon>
        <taxon>Zoogloeaceae</taxon>
        <taxon>Thauera</taxon>
    </lineage>
</organism>
<dbReference type="RefSeq" id="WP_277830700.1">
    <property type="nucleotide sequence ID" value="NZ_JARQZE010000002.1"/>
</dbReference>
<comment type="caution">
    <text evidence="1">The sequence shown here is derived from an EMBL/GenBank/DDBJ whole genome shotgun (WGS) entry which is preliminary data.</text>
</comment>
<name>A0ABW3WGU6_9RHOO</name>